<name>A0A1W6Z322_9BORD</name>
<proteinExistence type="predicted"/>
<protein>
    <recommendedName>
        <fullName evidence="3">Lipoprotein</fullName>
    </recommendedName>
</protein>
<accession>A0A1W6Z322</accession>
<dbReference type="PROSITE" id="PS51257">
    <property type="entry name" value="PROKAR_LIPOPROTEIN"/>
    <property type="match status" value="1"/>
</dbReference>
<gene>
    <name evidence="1" type="ORF">CAL13_17170</name>
</gene>
<dbReference type="Proteomes" id="UP000194139">
    <property type="component" value="Chromosome"/>
</dbReference>
<keyword evidence="2" id="KW-1185">Reference proteome</keyword>
<dbReference type="RefSeq" id="WP_086073046.1">
    <property type="nucleotide sequence ID" value="NZ_CP021109.1"/>
</dbReference>
<evidence type="ECO:0000313" key="2">
    <source>
        <dbReference type="Proteomes" id="UP000194139"/>
    </source>
</evidence>
<dbReference type="EMBL" id="CP021109">
    <property type="protein sequence ID" value="ARP87750.1"/>
    <property type="molecule type" value="Genomic_DNA"/>
</dbReference>
<organism evidence="1 2">
    <name type="scientific">Bordetella genomosp. 9</name>
    <dbReference type="NCBI Taxonomy" id="1416803"/>
    <lineage>
        <taxon>Bacteria</taxon>
        <taxon>Pseudomonadati</taxon>
        <taxon>Pseudomonadota</taxon>
        <taxon>Betaproteobacteria</taxon>
        <taxon>Burkholderiales</taxon>
        <taxon>Alcaligenaceae</taxon>
        <taxon>Bordetella</taxon>
    </lineage>
</organism>
<dbReference type="AlphaFoldDB" id="A0A1W6Z322"/>
<reference evidence="1 2" key="1">
    <citation type="submission" date="2017-05" db="EMBL/GenBank/DDBJ databases">
        <title>Complete and WGS of Bordetella genogroups.</title>
        <authorList>
            <person name="Spilker T."/>
            <person name="LiPuma J."/>
        </authorList>
    </citation>
    <scope>NUCLEOTIDE SEQUENCE [LARGE SCALE GENOMIC DNA]</scope>
    <source>
        <strain evidence="1 2">AU17164</strain>
    </source>
</reference>
<evidence type="ECO:0008006" key="3">
    <source>
        <dbReference type="Google" id="ProtNLM"/>
    </source>
</evidence>
<evidence type="ECO:0000313" key="1">
    <source>
        <dbReference type="EMBL" id="ARP87750.1"/>
    </source>
</evidence>
<sequence length="112" mass="12124">MTRHLFTAAALLALAGCTTPDDMLKRDPVFFGHTSKPPQAYAQCVADAWRRQGEEVKMLPTKSGYDVIDAGATGMAAVLRVQQYASGKVEIRMSARASYGVQDQVQAANLCM</sequence>